<proteinExistence type="predicted"/>
<dbReference type="KEGG" id="rvi:RVIR1_01210"/>
<dbReference type="Proteomes" id="UP000282483">
    <property type="component" value="Chromosome"/>
</dbReference>
<dbReference type="AlphaFoldDB" id="A0A2Z5UUI7"/>
<sequence>MSPESRRGFGWFIVLSDLTTKKFNLFSRLIHDSSSSFNDTLKNYLYNDK</sequence>
<gene>
    <name evidence="1" type="ORF">RVIR1_01210</name>
</gene>
<reference evidence="1 2" key="1">
    <citation type="submission" date="2017-03" db="EMBL/GenBank/DDBJ databases">
        <title>The genome sequence of Candidatus Rickettsiella viridis.</title>
        <authorList>
            <person name="Nikoh N."/>
            <person name="Tsuchida T."/>
            <person name="Yamaguchi K."/>
            <person name="Maeda T."/>
            <person name="Shigenobu S."/>
            <person name="Fukatsu T."/>
        </authorList>
    </citation>
    <scope>NUCLEOTIDE SEQUENCE [LARGE SCALE GENOMIC DNA]</scope>
    <source>
        <strain evidence="1 2">Ap-RA04</strain>
    </source>
</reference>
<organism evidence="1 2">
    <name type="scientific">Candidatus Rickettsiella viridis</name>
    <dbReference type="NCBI Taxonomy" id="676208"/>
    <lineage>
        <taxon>Bacteria</taxon>
        <taxon>Pseudomonadati</taxon>
        <taxon>Pseudomonadota</taxon>
        <taxon>Gammaproteobacteria</taxon>
        <taxon>Legionellales</taxon>
        <taxon>Coxiellaceae</taxon>
        <taxon>Rickettsiella</taxon>
    </lineage>
</organism>
<evidence type="ECO:0000313" key="2">
    <source>
        <dbReference type="Proteomes" id="UP000282483"/>
    </source>
</evidence>
<dbReference type="EMBL" id="AP018005">
    <property type="protein sequence ID" value="BBB14661.1"/>
    <property type="molecule type" value="Genomic_DNA"/>
</dbReference>
<keyword evidence="2" id="KW-1185">Reference proteome</keyword>
<name>A0A2Z5UUI7_9COXI</name>
<protein>
    <submittedName>
        <fullName evidence="1">Uncharacterized protein</fullName>
    </submittedName>
</protein>
<accession>A0A2Z5UUI7</accession>
<evidence type="ECO:0000313" key="1">
    <source>
        <dbReference type="EMBL" id="BBB14661.1"/>
    </source>
</evidence>